<dbReference type="Pfam" id="PF01613">
    <property type="entry name" value="Flavin_Reduct"/>
    <property type="match status" value="1"/>
</dbReference>
<evidence type="ECO:0000259" key="3">
    <source>
        <dbReference type="SMART" id="SM00903"/>
    </source>
</evidence>
<feature type="domain" description="Flavin reductase like" evidence="3">
    <location>
        <begin position="10"/>
        <end position="151"/>
    </location>
</feature>
<accession>A0ABT1FXZ9</accession>
<dbReference type="InterPro" id="IPR002563">
    <property type="entry name" value="Flavin_Rdtase-like_dom"/>
</dbReference>
<reference evidence="4" key="1">
    <citation type="submission" date="2022-05" db="EMBL/GenBank/DDBJ databases">
        <title>Corynebacterium sp. TA-R-1 sp. nov., isolated from human feces.</title>
        <authorList>
            <person name="Shamsuzzaman M."/>
            <person name="Dahal R.H."/>
        </authorList>
    </citation>
    <scope>NUCLEOTIDE SEQUENCE</scope>
    <source>
        <strain evidence="4">TA-R-1</strain>
    </source>
</reference>
<name>A0ABT1FXZ9_9CORY</name>
<evidence type="ECO:0000313" key="4">
    <source>
        <dbReference type="EMBL" id="MCP1386649.1"/>
    </source>
</evidence>
<keyword evidence="2" id="KW-0560">Oxidoreductase</keyword>
<dbReference type="Proteomes" id="UP001204000">
    <property type="component" value="Unassembled WGS sequence"/>
</dbReference>
<dbReference type="PANTHER" id="PTHR30466:SF1">
    <property type="entry name" value="FMN REDUCTASE (NADH) RUTF"/>
    <property type="match status" value="1"/>
</dbReference>
<comment type="caution">
    <text evidence="4">The sequence shown here is derived from an EMBL/GenBank/DDBJ whole genome shotgun (WGS) entry which is preliminary data.</text>
</comment>
<dbReference type="InterPro" id="IPR050268">
    <property type="entry name" value="NADH-dep_flavin_reductase"/>
</dbReference>
<keyword evidence="5" id="KW-1185">Reference proteome</keyword>
<dbReference type="SMART" id="SM00903">
    <property type="entry name" value="Flavin_Reduct"/>
    <property type="match status" value="1"/>
</dbReference>
<gene>
    <name evidence="4" type="ORF">M5J20_00340</name>
</gene>
<evidence type="ECO:0000256" key="2">
    <source>
        <dbReference type="ARBA" id="ARBA00023002"/>
    </source>
</evidence>
<evidence type="ECO:0000313" key="5">
    <source>
        <dbReference type="Proteomes" id="UP001204000"/>
    </source>
</evidence>
<comment type="similarity">
    <text evidence="1">Belongs to the non-flavoprotein flavin reductase family.</text>
</comment>
<proteinExistence type="inferred from homology"/>
<dbReference type="InterPro" id="IPR012349">
    <property type="entry name" value="Split_barrel_FMN-bd"/>
</dbReference>
<dbReference type="EMBL" id="JAMFTQ010000001">
    <property type="protein sequence ID" value="MCP1386649.1"/>
    <property type="molecule type" value="Genomic_DNA"/>
</dbReference>
<evidence type="ECO:0000256" key="1">
    <source>
        <dbReference type="ARBA" id="ARBA00008898"/>
    </source>
</evidence>
<sequence length="171" mass="18271">MDPQAFKNAMSQLAAAVTVVTTGTKEAPHGTTVSAFMSLSLEPPMVLVSLDQRSSLLAQLEVGSPIGVNVLSTEQGDLARTFATRGIDRFAGVDWCMADGAPKLDGNHTWVAGTVARLIEAGDHVLVLIDVCCAEVNSNQPLLYWQREFGTHGSLDAVRGRAHEVEVEPKD</sequence>
<dbReference type="PANTHER" id="PTHR30466">
    <property type="entry name" value="FLAVIN REDUCTASE"/>
    <property type="match status" value="1"/>
</dbReference>
<protein>
    <submittedName>
        <fullName evidence="4">Flavin reductase family protein</fullName>
    </submittedName>
</protein>
<dbReference type="RefSeq" id="WP_253575287.1">
    <property type="nucleotide sequence ID" value="NZ_JAMFTQ010000001.1"/>
</dbReference>
<organism evidence="4 5">
    <name type="scientific">Corynebacterium stercoris</name>
    <dbReference type="NCBI Taxonomy" id="2943490"/>
    <lineage>
        <taxon>Bacteria</taxon>
        <taxon>Bacillati</taxon>
        <taxon>Actinomycetota</taxon>
        <taxon>Actinomycetes</taxon>
        <taxon>Mycobacteriales</taxon>
        <taxon>Corynebacteriaceae</taxon>
        <taxon>Corynebacterium</taxon>
    </lineage>
</organism>
<dbReference type="SUPFAM" id="SSF50475">
    <property type="entry name" value="FMN-binding split barrel"/>
    <property type="match status" value="1"/>
</dbReference>
<dbReference type="Gene3D" id="2.30.110.10">
    <property type="entry name" value="Electron Transport, Fmn-binding Protein, Chain A"/>
    <property type="match status" value="1"/>
</dbReference>